<accession>A0ABQ9K353</accession>
<dbReference type="EMBL" id="JAPWTJ010000031">
    <property type="protein sequence ID" value="KAJ8984599.1"/>
    <property type="molecule type" value="Genomic_DNA"/>
</dbReference>
<dbReference type="InterPro" id="IPR008936">
    <property type="entry name" value="Rho_GTPase_activation_prot"/>
</dbReference>
<dbReference type="InterPro" id="IPR042869">
    <property type="entry name" value="ARHGAP11A/B"/>
</dbReference>
<keyword evidence="3" id="KW-1185">Reference proteome</keyword>
<sequence>MYMNDSVDRSEIREHVVNQLIALGLPCQRNLKNESLMKRICGDALTKRRTKMEFKVKDGGKERLVRVYGKVFGVSPRKLDTEDVMLKTGQVLPVPMLVHDLCEFLLENVETEGIFRKAGSTSRQANIKSKIDGKKELPVTLIPNTHFKLLMACYHYDNKEELIFLAVLLLPIEHLNLLTYLMHFFKEVSASSATNKMTPYNLSVCIAPNIFPVVQFSAEEFSKVTDITKMLIERAAEIGKIPDKLVKEMCVQKGNSKKKTTFGSRFMHNVMKGFDFMTC</sequence>
<dbReference type="Proteomes" id="UP001162164">
    <property type="component" value="Unassembled WGS sequence"/>
</dbReference>
<evidence type="ECO:0000313" key="3">
    <source>
        <dbReference type="Proteomes" id="UP001162164"/>
    </source>
</evidence>
<proteinExistence type="predicted"/>
<reference evidence="2" key="1">
    <citation type="journal article" date="2023" name="Insect Mol. Biol.">
        <title>Genome sequencing provides insights into the evolution of gene families encoding plant cell wall-degrading enzymes in longhorned beetles.</title>
        <authorList>
            <person name="Shin N.R."/>
            <person name="Okamura Y."/>
            <person name="Kirsch R."/>
            <person name="Pauchet Y."/>
        </authorList>
    </citation>
    <scope>NUCLEOTIDE SEQUENCE</scope>
    <source>
        <strain evidence="2">MMC_N1</strain>
    </source>
</reference>
<dbReference type="InterPro" id="IPR000198">
    <property type="entry name" value="RhoGAP_dom"/>
</dbReference>
<evidence type="ECO:0000259" key="1">
    <source>
        <dbReference type="PROSITE" id="PS50238"/>
    </source>
</evidence>
<dbReference type="PANTHER" id="PTHR15670:SF4">
    <property type="entry name" value="RHO GTPASE-ACTIVATING PROTEIN 11A"/>
    <property type="match status" value="1"/>
</dbReference>
<evidence type="ECO:0000313" key="2">
    <source>
        <dbReference type="EMBL" id="KAJ8984599.1"/>
    </source>
</evidence>
<dbReference type="Pfam" id="PF00620">
    <property type="entry name" value="RhoGAP"/>
    <property type="match status" value="1"/>
</dbReference>
<dbReference type="PROSITE" id="PS50238">
    <property type="entry name" value="RHOGAP"/>
    <property type="match status" value="1"/>
</dbReference>
<name>A0ABQ9K353_9CUCU</name>
<feature type="domain" description="Rho-GAP" evidence="1">
    <location>
        <begin position="50"/>
        <end position="239"/>
    </location>
</feature>
<dbReference type="Gene3D" id="1.10.555.10">
    <property type="entry name" value="Rho GTPase activation protein"/>
    <property type="match status" value="2"/>
</dbReference>
<gene>
    <name evidence="2" type="ORF">NQ317_006061</name>
</gene>
<dbReference type="SUPFAM" id="SSF48350">
    <property type="entry name" value="GTPase activation domain, GAP"/>
    <property type="match status" value="1"/>
</dbReference>
<dbReference type="SMART" id="SM00324">
    <property type="entry name" value="RhoGAP"/>
    <property type="match status" value="1"/>
</dbReference>
<protein>
    <recommendedName>
        <fullName evidence="1">Rho-GAP domain-containing protein</fullName>
    </recommendedName>
</protein>
<comment type="caution">
    <text evidence="2">The sequence shown here is derived from an EMBL/GenBank/DDBJ whole genome shotgun (WGS) entry which is preliminary data.</text>
</comment>
<organism evidence="2 3">
    <name type="scientific">Molorchus minor</name>
    <dbReference type="NCBI Taxonomy" id="1323400"/>
    <lineage>
        <taxon>Eukaryota</taxon>
        <taxon>Metazoa</taxon>
        <taxon>Ecdysozoa</taxon>
        <taxon>Arthropoda</taxon>
        <taxon>Hexapoda</taxon>
        <taxon>Insecta</taxon>
        <taxon>Pterygota</taxon>
        <taxon>Neoptera</taxon>
        <taxon>Endopterygota</taxon>
        <taxon>Coleoptera</taxon>
        <taxon>Polyphaga</taxon>
        <taxon>Cucujiformia</taxon>
        <taxon>Chrysomeloidea</taxon>
        <taxon>Cerambycidae</taxon>
        <taxon>Lamiinae</taxon>
        <taxon>Monochamini</taxon>
        <taxon>Molorchus</taxon>
    </lineage>
</organism>
<dbReference type="PANTHER" id="PTHR15670">
    <property type="entry name" value="RHO GTPASE ACTIVATING PROTEIN 11A"/>
    <property type="match status" value="1"/>
</dbReference>